<evidence type="ECO:0000256" key="3">
    <source>
        <dbReference type="ARBA" id="ARBA00022737"/>
    </source>
</evidence>
<evidence type="ECO:0000256" key="1">
    <source>
        <dbReference type="ARBA" id="ARBA00004167"/>
    </source>
</evidence>
<dbReference type="CDD" id="cd00112">
    <property type="entry name" value="LDLa"/>
    <property type="match status" value="1"/>
</dbReference>
<evidence type="ECO:0000256" key="7">
    <source>
        <dbReference type="PROSITE-ProRule" id="PRU00076"/>
    </source>
</evidence>
<dbReference type="Gene3D" id="2.10.25.10">
    <property type="entry name" value="Laminin"/>
    <property type="match status" value="1"/>
</dbReference>
<evidence type="ECO:0000313" key="12">
    <source>
        <dbReference type="Proteomes" id="UP001321473"/>
    </source>
</evidence>
<dbReference type="PROSITE" id="PS00022">
    <property type="entry name" value="EGF_1"/>
    <property type="match status" value="1"/>
</dbReference>
<organism evidence="11 12">
    <name type="scientific">Amblyomma americanum</name>
    <name type="common">Lone star tick</name>
    <dbReference type="NCBI Taxonomy" id="6943"/>
    <lineage>
        <taxon>Eukaryota</taxon>
        <taxon>Metazoa</taxon>
        <taxon>Ecdysozoa</taxon>
        <taxon>Arthropoda</taxon>
        <taxon>Chelicerata</taxon>
        <taxon>Arachnida</taxon>
        <taxon>Acari</taxon>
        <taxon>Parasitiformes</taxon>
        <taxon>Ixodida</taxon>
        <taxon>Ixodoidea</taxon>
        <taxon>Ixodidae</taxon>
        <taxon>Amblyomminae</taxon>
        <taxon>Amblyomma</taxon>
    </lineage>
</organism>
<evidence type="ECO:0000256" key="9">
    <source>
        <dbReference type="SAM" id="Phobius"/>
    </source>
</evidence>
<dbReference type="GO" id="GO:0016020">
    <property type="term" value="C:membrane"/>
    <property type="evidence" value="ECO:0007669"/>
    <property type="project" value="UniProtKB-SubCell"/>
</dbReference>
<proteinExistence type="predicted"/>
<evidence type="ECO:0000256" key="5">
    <source>
        <dbReference type="ARBA" id="ARBA00023136"/>
    </source>
</evidence>
<name>A0AAQ4D721_AMBAM</name>
<dbReference type="Gene3D" id="4.10.400.10">
    <property type="entry name" value="Low-density Lipoprotein Receptor"/>
    <property type="match status" value="1"/>
</dbReference>
<evidence type="ECO:0000256" key="4">
    <source>
        <dbReference type="ARBA" id="ARBA00022989"/>
    </source>
</evidence>
<evidence type="ECO:0000256" key="6">
    <source>
        <dbReference type="ARBA" id="ARBA00023157"/>
    </source>
</evidence>
<feature type="disulfide bond" evidence="8">
    <location>
        <begin position="38"/>
        <end position="53"/>
    </location>
</feature>
<feature type="transmembrane region" description="Helical" evidence="9">
    <location>
        <begin position="110"/>
        <end position="132"/>
    </location>
</feature>
<comment type="caution">
    <text evidence="11">The sequence shown here is derived from an EMBL/GenBank/DDBJ whole genome shotgun (WGS) entry which is preliminary data.</text>
</comment>
<feature type="disulfide bond" evidence="7">
    <location>
        <begin position="61"/>
        <end position="78"/>
    </location>
</feature>
<evidence type="ECO:0000259" key="10">
    <source>
        <dbReference type="PROSITE" id="PS50026"/>
    </source>
</evidence>
<comment type="subcellular location">
    <subcellularLocation>
        <location evidence="1">Membrane</location>
        <topology evidence="1">Single-pass membrane protein</topology>
    </subcellularLocation>
</comment>
<dbReference type="SUPFAM" id="SSF57424">
    <property type="entry name" value="LDL receptor-like module"/>
    <property type="match status" value="1"/>
</dbReference>
<keyword evidence="2 9" id="KW-0812">Transmembrane</keyword>
<keyword evidence="4 9" id="KW-1133">Transmembrane helix</keyword>
<dbReference type="InterPro" id="IPR000742">
    <property type="entry name" value="EGF"/>
</dbReference>
<dbReference type="GO" id="GO:0016192">
    <property type="term" value="P:vesicle-mediated transport"/>
    <property type="evidence" value="ECO:0007669"/>
    <property type="project" value="UniProtKB-ARBA"/>
</dbReference>
<dbReference type="PROSITE" id="PS50068">
    <property type="entry name" value="LDLRA_2"/>
    <property type="match status" value="1"/>
</dbReference>
<keyword evidence="6 7" id="KW-1015">Disulfide bond</keyword>
<dbReference type="PROSITE" id="PS01186">
    <property type="entry name" value="EGF_2"/>
    <property type="match status" value="1"/>
</dbReference>
<evidence type="ECO:0000256" key="8">
    <source>
        <dbReference type="PROSITE-ProRule" id="PRU00124"/>
    </source>
</evidence>
<dbReference type="PANTHER" id="PTHR24270">
    <property type="entry name" value="LOW-DENSITY LIPOPROTEIN RECEPTOR-RELATED"/>
    <property type="match status" value="1"/>
</dbReference>
<evidence type="ECO:0000256" key="2">
    <source>
        <dbReference type="ARBA" id="ARBA00022692"/>
    </source>
</evidence>
<keyword evidence="12" id="KW-1185">Reference proteome</keyword>
<sequence length="164" mass="18016">MLGKWSNKIQGSTSVCKEDEFFCASGSPSACLPRSLLCNGREDCSDGSDETLCHMCPRFFCRNGAICGWTPRAPYPSCDCKHGYKGRRCELPDAGKVEEVAVEPSSNGNIVTGIVIVLVVIVLAIVLTIVFLKRRRESQYQALQLTFPASPAAFRAVTDVQRFF</sequence>
<protein>
    <recommendedName>
        <fullName evidence="10">EGF-like domain-containing protein</fullName>
    </recommendedName>
</protein>
<keyword evidence="3" id="KW-0677">Repeat</keyword>
<keyword evidence="7" id="KW-0245">EGF-like domain</keyword>
<dbReference type="Proteomes" id="UP001321473">
    <property type="component" value="Unassembled WGS sequence"/>
</dbReference>
<comment type="caution">
    <text evidence="7">Lacks conserved residue(s) required for the propagation of feature annotation.</text>
</comment>
<dbReference type="PROSITE" id="PS50026">
    <property type="entry name" value="EGF_3"/>
    <property type="match status" value="1"/>
</dbReference>
<feature type="domain" description="EGF-like" evidence="10">
    <location>
        <begin position="54"/>
        <end position="90"/>
    </location>
</feature>
<evidence type="ECO:0000313" key="11">
    <source>
        <dbReference type="EMBL" id="KAK8758261.1"/>
    </source>
</evidence>
<dbReference type="InterPro" id="IPR002172">
    <property type="entry name" value="LDrepeatLR_classA_rpt"/>
</dbReference>
<dbReference type="Pfam" id="PF00057">
    <property type="entry name" value="Ldl_recept_a"/>
    <property type="match status" value="1"/>
</dbReference>
<dbReference type="InterPro" id="IPR050685">
    <property type="entry name" value="LDLR"/>
</dbReference>
<dbReference type="SUPFAM" id="SSF57196">
    <property type="entry name" value="EGF/Laminin"/>
    <property type="match status" value="1"/>
</dbReference>
<dbReference type="SMART" id="SM00192">
    <property type="entry name" value="LDLa"/>
    <property type="match status" value="1"/>
</dbReference>
<gene>
    <name evidence="11" type="ORF">V5799_004107</name>
</gene>
<dbReference type="EMBL" id="JARKHS020034286">
    <property type="protein sequence ID" value="KAK8758261.1"/>
    <property type="molecule type" value="Genomic_DNA"/>
</dbReference>
<feature type="disulfide bond" evidence="7">
    <location>
        <begin position="80"/>
        <end position="89"/>
    </location>
</feature>
<accession>A0AAQ4D721</accession>
<dbReference type="InterPro" id="IPR036055">
    <property type="entry name" value="LDL_receptor-like_sf"/>
</dbReference>
<reference evidence="11 12" key="1">
    <citation type="journal article" date="2023" name="Arcadia Sci">
        <title>De novo assembly of a long-read Amblyomma americanum tick genome.</title>
        <authorList>
            <person name="Chou S."/>
            <person name="Poskanzer K.E."/>
            <person name="Rollins M."/>
            <person name="Thuy-Boun P.S."/>
        </authorList>
    </citation>
    <scope>NUCLEOTIDE SEQUENCE [LARGE SCALE GENOMIC DNA]</scope>
    <source>
        <strain evidence="11">F_SG_1</strain>
        <tissue evidence="11">Salivary glands</tissue>
    </source>
</reference>
<keyword evidence="5 9" id="KW-0472">Membrane</keyword>
<dbReference type="AlphaFoldDB" id="A0AAQ4D721"/>